<organism evidence="3 4">
    <name type="scientific">Edhazardia aedis (strain USNM 41457)</name>
    <name type="common">Microsporidian parasite</name>
    <dbReference type="NCBI Taxonomy" id="1003232"/>
    <lineage>
        <taxon>Eukaryota</taxon>
        <taxon>Fungi</taxon>
        <taxon>Fungi incertae sedis</taxon>
        <taxon>Microsporidia</taxon>
        <taxon>Edhazardia</taxon>
    </lineage>
</organism>
<keyword evidence="4" id="KW-1185">Reference proteome</keyword>
<sequence>MVLVNKDTRANMTEVAIRSTCDMKKWFFELGANDELPAEWSEFKRLVMEFCLERDFSQIKKYREESWVDFLIRLRDFANYQKKSEKVVFRYLREQKMPMDMKICVHALDGNLDKLIERIKKINYSHETKKFTQENDKQHDNSYSDRRKRKACYNCGEVGHFSRDCQNKKIMMVKKGSIDKSGLDERIATINGRDRKVSFDTGAAESFICSGGLYVFTDCKLKNIH</sequence>
<evidence type="ECO:0000256" key="1">
    <source>
        <dbReference type="PROSITE-ProRule" id="PRU00047"/>
    </source>
</evidence>
<dbReference type="VEuPathDB" id="MicrosporidiaDB:EDEG_02095"/>
<dbReference type="OrthoDB" id="2196057at2759"/>
<dbReference type="AlphaFoldDB" id="J8ZVC7"/>
<proteinExistence type="predicted"/>
<reference evidence="4" key="2">
    <citation type="submission" date="2015-07" db="EMBL/GenBank/DDBJ databases">
        <title>Contrasting host-pathogen interactions and genome evolution in two generalist and specialist microsporidian pathogens of mosquitoes.</title>
        <authorList>
            <consortium name="The Broad Institute Genomics Platform"/>
            <consortium name="The Broad Institute Genome Sequencing Center for Infectious Disease"/>
            <person name="Cuomo C.A."/>
            <person name="Sanscrainte N.D."/>
            <person name="Goldberg J.M."/>
            <person name="Heiman D."/>
            <person name="Young S."/>
            <person name="Zeng Q."/>
            <person name="Becnel J.J."/>
            <person name="Birren B.W."/>
        </authorList>
    </citation>
    <scope>NUCLEOTIDE SEQUENCE [LARGE SCALE GENOMIC DNA]</scope>
    <source>
        <strain evidence="4">USNM 41457</strain>
    </source>
</reference>
<dbReference type="InterPro" id="IPR036875">
    <property type="entry name" value="Znf_CCHC_sf"/>
</dbReference>
<protein>
    <recommendedName>
        <fullName evidence="2">CCHC-type domain-containing protein</fullName>
    </recommendedName>
</protein>
<dbReference type="Pfam" id="PF00098">
    <property type="entry name" value="zf-CCHC"/>
    <property type="match status" value="1"/>
</dbReference>
<gene>
    <name evidence="3" type="ORF">EDEG_02095</name>
</gene>
<keyword evidence="1" id="KW-0479">Metal-binding</keyword>
<dbReference type="Proteomes" id="UP000003163">
    <property type="component" value="Unassembled WGS sequence"/>
</dbReference>
<dbReference type="Gene3D" id="4.10.60.10">
    <property type="entry name" value="Zinc finger, CCHC-type"/>
    <property type="match status" value="1"/>
</dbReference>
<evidence type="ECO:0000313" key="4">
    <source>
        <dbReference type="Proteomes" id="UP000003163"/>
    </source>
</evidence>
<dbReference type="PROSITE" id="PS50158">
    <property type="entry name" value="ZF_CCHC"/>
    <property type="match status" value="1"/>
</dbReference>
<name>J8ZVC7_EDHAE</name>
<keyword evidence="1" id="KW-0862">Zinc</keyword>
<evidence type="ECO:0000259" key="2">
    <source>
        <dbReference type="PROSITE" id="PS50158"/>
    </source>
</evidence>
<dbReference type="GO" id="GO:0008270">
    <property type="term" value="F:zinc ion binding"/>
    <property type="evidence" value="ECO:0007669"/>
    <property type="project" value="UniProtKB-KW"/>
</dbReference>
<dbReference type="InterPro" id="IPR001878">
    <property type="entry name" value="Znf_CCHC"/>
</dbReference>
<dbReference type="GO" id="GO:0003676">
    <property type="term" value="F:nucleic acid binding"/>
    <property type="evidence" value="ECO:0007669"/>
    <property type="project" value="InterPro"/>
</dbReference>
<dbReference type="EMBL" id="AFBI03000034">
    <property type="protein sequence ID" value="EJW03583.1"/>
    <property type="molecule type" value="Genomic_DNA"/>
</dbReference>
<feature type="domain" description="CCHC-type" evidence="2">
    <location>
        <begin position="152"/>
        <end position="167"/>
    </location>
</feature>
<dbReference type="SMART" id="SM00343">
    <property type="entry name" value="ZnF_C2HC"/>
    <property type="match status" value="1"/>
</dbReference>
<evidence type="ECO:0000313" key="3">
    <source>
        <dbReference type="EMBL" id="EJW03583.1"/>
    </source>
</evidence>
<keyword evidence="1" id="KW-0863">Zinc-finger</keyword>
<comment type="caution">
    <text evidence="3">The sequence shown here is derived from an EMBL/GenBank/DDBJ whole genome shotgun (WGS) entry which is preliminary data.</text>
</comment>
<dbReference type="HOGENOM" id="CLU_073877_0_0_1"/>
<accession>J8ZVC7</accession>
<reference evidence="3 4" key="1">
    <citation type="submission" date="2011-08" db="EMBL/GenBank/DDBJ databases">
        <authorList>
            <person name="Liu Z.J."/>
            <person name="Shi F.L."/>
            <person name="Lu J.Q."/>
            <person name="Li M."/>
            <person name="Wang Z.L."/>
        </authorList>
    </citation>
    <scope>NUCLEOTIDE SEQUENCE [LARGE SCALE GENOMIC DNA]</scope>
    <source>
        <strain evidence="3 4">USNM 41457</strain>
    </source>
</reference>
<dbReference type="SUPFAM" id="SSF57756">
    <property type="entry name" value="Retrovirus zinc finger-like domains"/>
    <property type="match status" value="1"/>
</dbReference>
<dbReference type="InParanoid" id="J8ZVC7"/>